<dbReference type="SUPFAM" id="SSF110296">
    <property type="entry name" value="Oligoxyloglucan reducing end-specific cellobiohydrolase"/>
    <property type="match status" value="2"/>
</dbReference>
<keyword evidence="3" id="KW-1133">Transmembrane helix</keyword>
<dbReference type="Pfam" id="PF15902">
    <property type="entry name" value="Sortilin-Vps10"/>
    <property type="match status" value="1"/>
</dbReference>
<dbReference type="GO" id="GO:0010411">
    <property type="term" value="P:xyloglucan metabolic process"/>
    <property type="evidence" value="ECO:0007669"/>
    <property type="project" value="TreeGrafter"/>
</dbReference>
<evidence type="ECO:0000256" key="2">
    <source>
        <dbReference type="SAM" id="MobiDB-lite"/>
    </source>
</evidence>
<dbReference type="PANTHER" id="PTHR43739:SF5">
    <property type="entry name" value="EXO-ALPHA-SIALIDASE"/>
    <property type="match status" value="1"/>
</dbReference>
<dbReference type="Gene3D" id="2.130.10.10">
    <property type="entry name" value="YVTN repeat-like/Quinoprotein amine dehydrogenase"/>
    <property type="match status" value="2"/>
</dbReference>
<dbReference type="EMBL" id="MHQL01000010">
    <property type="protein sequence ID" value="OHA03705.1"/>
    <property type="molecule type" value="Genomic_DNA"/>
</dbReference>
<dbReference type="InterPro" id="IPR031778">
    <property type="entry name" value="Sortilin_N"/>
</dbReference>
<keyword evidence="3" id="KW-0472">Membrane</keyword>
<evidence type="ECO:0000313" key="5">
    <source>
        <dbReference type="EMBL" id="OHA03705.1"/>
    </source>
</evidence>
<comment type="caution">
    <text evidence="5">The sequence shown here is derived from an EMBL/GenBank/DDBJ whole genome shotgun (WGS) entry which is preliminary data.</text>
</comment>
<dbReference type="PANTHER" id="PTHR43739">
    <property type="entry name" value="XYLOGLUCANASE (EUROFUNG)"/>
    <property type="match status" value="1"/>
</dbReference>
<reference evidence="5 6" key="1">
    <citation type="journal article" date="2016" name="Nat. Commun.">
        <title>Thousands of microbial genomes shed light on interconnected biogeochemical processes in an aquifer system.</title>
        <authorList>
            <person name="Anantharaman K."/>
            <person name="Brown C.T."/>
            <person name="Hug L.A."/>
            <person name="Sharon I."/>
            <person name="Castelle C.J."/>
            <person name="Probst A.J."/>
            <person name="Thomas B.C."/>
            <person name="Singh A."/>
            <person name="Wilkins M.J."/>
            <person name="Karaoz U."/>
            <person name="Brodie E.L."/>
            <person name="Williams K.H."/>
            <person name="Hubbard S.S."/>
            <person name="Banfield J.F."/>
        </authorList>
    </citation>
    <scope>NUCLEOTIDE SEQUENCE [LARGE SCALE GENOMIC DNA]</scope>
</reference>
<keyword evidence="1" id="KW-0677">Repeat</keyword>
<evidence type="ECO:0000259" key="4">
    <source>
        <dbReference type="Pfam" id="PF15902"/>
    </source>
</evidence>
<sequence>MKQFGIIIGIFFAIAVLVIVVLPFFLGYSPGGPGTNDGSSDGPAPADRPKSSVGIFRSGNGGRDWEEKNTSEGDDIAKYQILHFAIHPFSSSVIFAGMKSGGLWRTENNGDSWQKIQDPNGALRGDSSVYRVIFNTNNPQEVYLAVFQQNRGRVLKSEDRGSSFREVYQTPVERFGVFDGFVDASGVLYIVTGQGGFFSSHDGGDSWRVVRWFRDGIVRLVVDPRNESRLFVFTEKGSIFRSEDKGGFWVDMTDALSQFEGALKYQKLLIDPADSTLYLASAYGLLTSIDGGNHWVAPSLIIPPEALPILAVARSPFDEQMLYLAASTQLYASSDRGISWSVISSPTGARIVDMVPDPQSRDVFFAVLAK</sequence>
<evidence type="ECO:0000313" key="6">
    <source>
        <dbReference type="Proteomes" id="UP000177811"/>
    </source>
</evidence>
<accession>A0A1G2KW85</accession>
<gene>
    <name evidence="5" type="ORF">A3C16_03665</name>
</gene>
<keyword evidence="3" id="KW-0812">Transmembrane</keyword>
<feature type="domain" description="Sortilin N-terminal" evidence="4">
    <location>
        <begin position="55"/>
        <end position="169"/>
    </location>
</feature>
<feature type="transmembrane region" description="Helical" evidence="3">
    <location>
        <begin position="6"/>
        <end position="26"/>
    </location>
</feature>
<evidence type="ECO:0000256" key="3">
    <source>
        <dbReference type="SAM" id="Phobius"/>
    </source>
</evidence>
<name>A0A1G2KW85_9BACT</name>
<protein>
    <recommendedName>
        <fullName evidence="4">Sortilin N-terminal domain-containing protein</fullName>
    </recommendedName>
</protein>
<organism evidence="5 6">
    <name type="scientific">Candidatus Sungbacteria bacterium RIFCSPHIGHO2_02_FULL_51_29</name>
    <dbReference type="NCBI Taxonomy" id="1802273"/>
    <lineage>
        <taxon>Bacteria</taxon>
        <taxon>Candidatus Sungiibacteriota</taxon>
    </lineage>
</organism>
<proteinExistence type="predicted"/>
<dbReference type="InterPro" id="IPR052025">
    <property type="entry name" value="Xyloglucanase_GH74"/>
</dbReference>
<dbReference type="AlphaFoldDB" id="A0A1G2KW85"/>
<dbReference type="Proteomes" id="UP000177811">
    <property type="component" value="Unassembled WGS sequence"/>
</dbReference>
<feature type="region of interest" description="Disordered" evidence="2">
    <location>
        <begin position="34"/>
        <end position="70"/>
    </location>
</feature>
<evidence type="ECO:0000256" key="1">
    <source>
        <dbReference type="ARBA" id="ARBA00022737"/>
    </source>
</evidence>
<dbReference type="InterPro" id="IPR015943">
    <property type="entry name" value="WD40/YVTN_repeat-like_dom_sf"/>
</dbReference>